<dbReference type="PANTHER" id="PTHR21180:SF32">
    <property type="entry name" value="ENDONUCLEASE_EXONUCLEASE_PHOSPHATASE FAMILY DOMAIN-CONTAINING PROTEIN 1"/>
    <property type="match status" value="1"/>
</dbReference>
<dbReference type="SUPFAM" id="SSF47781">
    <property type="entry name" value="RuvA domain 2-like"/>
    <property type="match status" value="3"/>
</dbReference>
<dbReference type="Gene3D" id="1.10.150.310">
    <property type="entry name" value="Tex RuvX-like domain-like"/>
    <property type="match status" value="1"/>
</dbReference>
<accession>A0ABQ1MR58</accession>
<keyword evidence="2" id="KW-1185">Reference proteome</keyword>
<comment type="caution">
    <text evidence="1">The sequence shown here is derived from an EMBL/GenBank/DDBJ whole genome shotgun (WGS) entry which is preliminary data.</text>
</comment>
<evidence type="ECO:0000313" key="1">
    <source>
        <dbReference type="EMBL" id="GGC42762.1"/>
    </source>
</evidence>
<dbReference type="InterPro" id="IPR010994">
    <property type="entry name" value="RuvA_2-like"/>
</dbReference>
<evidence type="ECO:0000313" key="2">
    <source>
        <dbReference type="Proteomes" id="UP000636010"/>
    </source>
</evidence>
<dbReference type="PANTHER" id="PTHR21180">
    <property type="entry name" value="ENDONUCLEASE/EXONUCLEASE/PHOSPHATASE FAMILY DOMAIN-CONTAINING PROTEIN 1"/>
    <property type="match status" value="1"/>
</dbReference>
<sequence length="277" mass="31783">MQPDLLLASDVRKLDSLLRVMDENVIIKNEEAAISNESLLYDFDLNTVTSAELQSFGLPEFLADRVLKYREKVKPFTSSSELLKVYGMDSTLYLTLKPFIKIKALPESGKNRSESYYHSSVDRDTLYSRNKKNFSKSFKSQLIPFDINQADTAQLKKIYGIGAVYAQRIVDYRDLLGGFIRQDQFNEIYGLKSPNLDSLKIYAKVNPPLNVKKLKLNSITEKELANHPYISYQQAKLIIAYRDMHGDYNSAAELLNVKVLDSTFIEKVEEYLSFEAR</sequence>
<name>A0ABQ1MR58_9BACT</name>
<reference evidence="2" key="1">
    <citation type="journal article" date="2019" name="Int. J. Syst. Evol. Microbiol.">
        <title>The Global Catalogue of Microorganisms (GCM) 10K type strain sequencing project: providing services to taxonomists for standard genome sequencing and annotation.</title>
        <authorList>
            <consortium name="The Broad Institute Genomics Platform"/>
            <consortium name="The Broad Institute Genome Sequencing Center for Infectious Disease"/>
            <person name="Wu L."/>
            <person name="Ma J."/>
        </authorList>
    </citation>
    <scope>NUCLEOTIDE SEQUENCE [LARGE SCALE GENOMIC DNA]</scope>
    <source>
        <strain evidence="2">CGMCC 1.10832</strain>
    </source>
</reference>
<dbReference type="Pfam" id="PF12836">
    <property type="entry name" value="HHH_3"/>
    <property type="match status" value="3"/>
</dbReference>
<dbReference type="Proteomes" id="UP000636010">
    <property type="component" value="Unassembled WGS sequence"/>
</dbReference>
<proteinExistence type="predicted"/>
<evidence type="ECO:0008006" key="3">
    <source>
        <dbReference type="Google" id="ProtNLM"/>
    </source>
</evidence>
<gene>
    <name evidence="1" type="ORF">GCM10011506_30450</name>
</gene>
<dbReference type="Gene3D" id="1.10.150.280">
    <property type="entry name" value="AF1531-like domain"/>
    <property type="match status" value="2"/>
</dbReference>
<dbReference type="EMBL" id="BMEC01000010">
    <property type="protein sequence ID" value="GGC42762.1"/>
    <property type="molecule type" value="Genomic_DNA"/>
</dbReference>
<dbReference type="InterPro" id="IPR051675">
    <property type="entry name" value="Endo/Exo/Phosphatase_dom_1"/>
</dbReference>
<protein>
    <recommendedName>
        <fullName evidence="3">Competence protein ComEA</fullName>
    </recommendedName>
</protein>
<organism evidence="1 2">
    <name type="scientific">Marivirga lumbricoides</name>
    <dbReference type="NCBI Taxonomy" id="1046115"/>
    <lineage>
        <taxon>Bacteria</taxon>
        <taxon>Pseudomonadati</taxon>
        <taxon>Bacteroidota</taxon>
        <taxon>Cytophagia</taxon>
        <taxon>Cytophagales</taxon>
        <taxon>Marivirgaceae</taxon>
        <taxon>Marivirga</taxon>
    </lineage>
</organism>